<organism evidence="1 2">
    <name type="scientific">Lactobacillus xujianguonis</name>
    <dbReference type="NCBI Taxonomy" id="2495899"/>
    <lineage>
        <taxon>Bacteria</taxon>
        <taxon>Bacillati</taxon>
        <taxon>Bacillota</taxon>
        <taxon>Bacilli</taxon>
        <taxon>Lactobacillales</taxon>
        <taxon>Lactobacillaceae</taxon>
        <taxon>Lactobacillus</taxon>
    </lineage>
</organism>
<name>A0A437SYF1_9LACO</name>
<proteinExistence type="predicted"/>
<dbReference type="EMBL" id="RXIA01000001">
    <property type="protein sequence ID" value="RVU71860.1"/>
    <property type="molecule type" value="Genomic_DNA"/>
</dbReference>
<protein>
    <submittedName>
        <fullName evidence="1">Head-tail adaptor protein</fullName>
    </submittedName>
</protein>
<reference evidence="1 2" key="1">
    <citation type="submission" date="2018-12" db="EMBL/GenBank/DDBJ databases">
        <authorList>
            <person name="Meng J."/>
        </authorList>
    </citation>
    <scope>NUCLEOTIDE SEQUENCE [LARGE SCALE GENOMIC DNA]</scope>
    <source>
        <strain evidence="1 2">HT111-2</strain>
    </source>
</reference>
<sequence length="116" mass="13000">MVQLQNPDRLTQKIQFGTINDQDYDINGALNNTFVPIGHVTLCGRWHLSTGQVLQMAGIGSDNFIVICHHRSSYEGITHAQLGNQIYKVTHIELDSFRNQTAYDQITLSKVGDQNA</sequence>
<evidence type="ECO:0000313" key="2">
    <source>
        <dbReference type="Proteomes" id="UP000288291"/>
    </source>
</evidence>
<dbReference type="AlphaFoldDB" id="A0A437SYF1"/>
<accession>A0A437SYF1</accession>
<comment type="caution">
    <text evidence="1">The sequence shown here is derived from an EMBL/GenBank/DDBJ whole genome shotgun (WGS) entry which is preliminary data.</text>
</comment>
<dbReference type="Proteomes" id="UP000288291">
    <property type="component" value="Unassembled WGS sequence"/>
</dbReference>
<keyword evidence="2" id="KW-1185">Reference proteome</keyword>
<evidence type="ECO:0000313" key="1">
    <source>
        <dbReference type="EMBL" id="RVU71860.1"/>
    </source>
</evidence>
<gene>
    <name evidence="1" type="ORF">EJK17_00460</name>
</gene>